<dbReference type="Proteomes" id="UP000031189">
    <property type="component" value="Unassembled WGS sequence"/>
</dbReference>
<comment type="caution">
    <text evidence="8">The sequence shown here is derived from an EMBL/GenBank/DDBJ whole genome shotgun (WGS) entry which is preliminary data.</text>
</comment>
<dbReference type="STRING" id="1577792.QX51_16940"/>
<keyword evidence="5" id="KW-0804">Transcription</keyword>
<dbReference type="NCBIfam" id="TIGR02937">
    <property type="entry name" value="sigma70-ECF"/>
    <property type="match status" value="1"/>
</dbReference>
<dbReference type="Pfam" id="PF08281">
    <property type="entry name" value="Sigma70_r4_2"/>
    <property type="match status" value="1"/>
</dbReference>
<dbReference type="Gene3D" id="1.10.1740.10">
    <property type="match status" value="1"/>
</dbReference>
<keyword evidence="9" id="KW-1185">Reference proteome</keyword>
<evidence type="ECO:0000259" key="7">
    <source>
        <dbReference type="Pfam" id="PF08281"/>
    </source>
</evidence>
<dbReference type="RefSeq" id="WP_039681084.1">
    <property type="nucleotide sequence ID" value="NZ_JAWGXO010000002.1"/>
</dbReference>
<keyword evidence="2" id="KW-0805">Transcription regulation</keyword>
<dbReference type="PANTHER" id="PTHR43133">
    <property type="entry name" value="RNA POLYMERASE ECF-TYPE SIGMA FACTO"/>
    <property type="match status" value="1"/>
</dbReference>
<accession>A0A0B3VTD7</accession>
<evidence type="ECO:0000256" key="4">
    <source>
        <dbReference type="ARBA" id="ARBA00023125"/>
    </source>
</evidence>
<feature type="domain" description="RNA polymerase sigma-70 region 2" evidence="6">
    <location>
        <begin position="9"/>
        <end position="73"/>
    </location>
</feature>
<dbReference type="InterPro" id="IPR014284">
    <property type="entry name" value="RNA_pol_sigma-70_dom"/>
</dbReference>
<dbReference type="AlphaFoldDB" id="A0A0B3VTD7"/>
<dbReference type="OrthoDB" id="9795666at2"/>
<evidence type="ECO:0000313" key="8">
    <source>
        <dbReference type="EMBL" id="KHS55874.1"/>
    </source>
</evidence>
<dbReference type="PANTHER" id="PTHR43133:SF52">
    <property type="entry name" value="ECF RNA POLYMERASE SIGMA FACTOR SIGL"/>
    <property type="match status" value="1"/>
</dbReference>
<dbReference type="InterPro" id="IPR039425">
    <property type="entry name" value="RNA_pol_sigma-70-like"/>
</dbReference>
<organism evidence="8 9">
    <name type="scientific">Terrisporobacter othiniensis</name>
    <dbReference type="NCBI Taxonomy" id="1577792"/>
    <lineage>
        <taxon>Bacteria</taxon>
        <taxon>Bacillati</taxon>
        <taxon>Bacillota</taxon>
        <taxon>Clostridia</taxon>
        <taxon>Peptostreptococcales</taxon>
        <taxon>Peptostreptococcaceae</taxon>
        <taxon>Terrisporobacter</taxon>
    </lineage>
</organism>
<evidence type="ECO:0000256" key="2">
    <source>
        <dbReference type="ARBA" id="ARBA00023015"/>
    </source>
</evidence>
<feature type="domain" description="RNA polymerase sigma factor 70 region 4 type 2" evidence="7">
    <location>
        <begin position="104"/>
        <end position="155"/>
    </location>
</feature>
<evidence type="ECO:0000259" key="6">
    <source>
        <dbReference type="Pfam" id="PF04542"/>
    </source>
</evidence>
<gene>
    <name evidence="8" type="ORF">QX51_16940</name>
</gene>
<evidence type="ECO:0000256" key="3">
    <source>
        <dbReference type="ARBA" id="ARBA00023082"/>
    </source>
</evidence>
<comment type="similarity">
    <text evidence="1">Belongs to the sigma-70 factor family. ECF subfamily.</text>
</comment>
<dbReference type="SUPFAM" id="SSF88659">
    <property type="entry name" value="Sigma3 and sigma4 domains of RNA polymerase sigma factors"/>
    <property type="match status" value="1"/>
</dbReference>
<dbReference type="GO" id="GO:0006352">
    <property type="term" value="P:DNA-templated transcription initiation"/>
    <property type="evidence" value="ECO:0007669"/>
    <property type="project" value="InterPro"/>
</dbReference>
<evidence type="ECO:0000313" key="9">
    <source>
        <dbReference type="Proteomes" id="UP000031189"/>
    </source>
</evidence>
<dbReference type="InterPro" id="IPR013325">
    <property type="entry name" value="RNA_pol_sigma_r2"/>
</dbReference>
<keyword evidence="3" id="KW-0731">Sigma factor</keyword>
<reference evidence="8 9" key="1">
    <citation type="submission" date="2014-12" db="EMBL/GenBank/DDBJ databases">
        <title>Draft genome sequence of Terrisporobacter sp. 08-306576, isolated from the blood culture of a bacteremia patient.</title>
        <authorList>
            <person name="Lund L.C."/>
            <person name="Sydenham T.V."/>
            <person name="Hogh S.V."/>
            <person name="Skov M.N."/>
            <person name="Kemp M."/>
            <person name="Justesen U.S."/>
        </authorList>
    </citation>
    <scope>NUCLEOTIDE SEQUENCE [LARGE SCALE GENOMIC DNA]</scope>
    <source>
        <strain evidence="8 9">08-306576</strain>
    </source>
</reference>
<dbReference type="Gene3D" id="1.10.10.10">
    <property type="entry name" value="Winged helix-like DNA-binding domain superfamily/Winged helix DNA-binding domain"/>
    <property type="match status" value="1"/>
</dbReference>
<dbReference type="SUPFAM" id="SSF88946">
    <property type="entry name" value="Sigma2 domain of RNA polymerase sigma factors"/>
    <property type="match status" value="1"/>
</dbReference>
<dbReference type="EMBL" id="JWHR01000135">
    <property type="protein sequence ID" value="KHS55874.1"/>
    <property type="molecule type" value="Genomic_DNA"/>
</dbReference>
<dbReference type="InterPro" id="IPR013324">
    <property type="entry name" value="RNA_pol_sigma_r3/r4-like"/>
</dbReference>
<dbReference type="GO" id="GO:0016987">
    <property type="term" value="F:sigma factor activity"/>
    <property type="evidence" value="ECO:0007669"/>
    <property type="project" value="UniProtKB-KW"/>
</dbReference>
<dbReference type="GO" id="GO:0003677">
    <property type="term" value="F:DNA binding"/>
    <property type="evidence" value="ECO:0007669"/>
    <property type="project" value="UniProtKB-KW"/>
</dbReference>
<evidence type="ECO:0000256" key="1">
    <source>
        <dbReference type="ARBA" id="ARBA00010641"/>
    </source>
</evidence>
<dbReference type="InterPro" id="IPR013249">
    <property type="entry name" value="RNA_pol_sigma70_r4_t2"/>
</dbReference>
<keyword evidence="4" id="KW-0238">DNA-binding</keyword>
<evidence type="ECO:0000256" key="5">
    <source>
        <dbReference type="ARBA" id="ARBA00023163"/>
    </source>
</evidence>
<proteinExistence type="inferred from homology"/>
<dbReference type="Pfam" id="PF04542">
    <property type="entry name" value="Sigma70_r2"/>
    <property type="match status" value="1"/>
</dbReference>
<dbReference type="InterPro" id="IPR007627">
    <property type="entry name" value="RNA_pol_sigma70_r2"/>
</dbReference>
<sequence length="161" mass="19147">MNADSIEKFYRLYSKDVYIYTFSLCKNQHLAEDIMQEAFLKGILSLDDNHENVKAWLFMVCRNLWIDYVRKNNKLSKIDINEIEIEDCSSNTLKKLITNEESLNLYNKIITLPQSMKESLILYYYLEVPQEKIAQIMNISNGAVRTLIYRARKNLRMKMEE</sequence>
<protein>
    <submittedName>
        <fullName evidence="8">Uncharacterized protein</fullName>
    </submittedName>
</protein>
<name>A0A0B3VTD7_9FIRM</name>
<dbReference type="CDD" id="cd06171">
    <property type="entry name" value="Sigma70_r4"/>
    <property type="match status" value="1"/>
</dbReference>
<dbReference type="InterPro" id="IPR036388">
    <property type="entry name" value="WH-like_DNA-bd_sf"/>
</dbReference>